<dbReference type="AlphaFoldDB" id="A0A7V2SZK4"/>
<gene>
    <name evidence="1" type="ORF">ENJ63_04695</name>
</gene>
<proteinExistence type="predicted"/>
<dbReference type="Gene3D" id="1.20.1600.10">
    <property type="entry name" value="Outer membrane efflux proteins (OEP)"/>
    <property type="match status" value="1"/>
</dbReference>
<feature type="non-terminal residue" evidence="1">
    <location>
        <position position="1"/>
    </location>
</feature>
<comment type="caution">
    <text evidence="1">The sequence shown here is derived from an EMBL/GenBank/DDBJ whole genome shotgun (WGS) entry which is preliminary data.</text>
</comment>
<reference evidence="1" key="1">
    <citation type="journal article" date="2020" name="mSystems">
        <title>Genome- and Community-Level Interaction Insights into Carbon Utilization and Element Cycling Functions of Hydrothermarchaeota in Hydrothermal Sediment.</title>
        <authorList>
            <person name="Zhou Z."/>
            <person name="Liu Y."/>
            <person name="Xu W."/>
            <person name="Pan J."/>
            <person name="Luo Z.H."/>
            <person name="Li M."/>
        </authorList>
    </citation>
    <scope>NUCLEOTIDE SEQUENCE [LARGE SCALE GENOMIC DNA]</scope>
    <source>
        <strain evidence="1">HyVt-503</strain>
    </source>
</reference>
<dbReference type="GO" id="GO:0015562">
    <property type="term" value="F:efflux transmembrane transporter activity"/>
    <property type="evidence" value="ECO:0007669"/>
    <property type="project" value="InterPro"/>
</dbReference>
<evidence type="ECO:0000313" key="1">
    <source>
        <dbReference type="EMBL" id="HFC47162.1"/>
    </source>
</evidence>
<dbReference type="EMBL" id="DRND01000375">
    <property type="protein sequence ID" value="HFC47162.1"/>
    <property type="molecule type" value="Genomic_DNA"/>
</dbReference>
<name>A0A7V2SZK4_9BACT</name>
<accession>A0A7V2SZK4</accession>
<protein>
    <submittedName>
        <fullName evidence="1">TolC family protein</fullName>
    </submittedName>
</protein>
<dbReference type="SUPFAM" id="SSF56954">
    <property type="entry name" value="Outer membrane efflux proteins (OEP)"/>
    <property type="match status" value="1"/>
</dbReference>
<sequence length="87" mass="9757">RDAEVAAKKNLDLVTDSYVQGIKNIIDLLDAQNQYLNAKLDAANAVYNFLIDFMGVQRAMGEFVIFLPGPEREQWLATLKEILAAKD</sequence>
<dbReference type="Proteomes" id="UP000885797">
    <property type="component" value="Unassembled WGS sequence"/>
</dbReference>
<organism evidence="1">
    <name type="scientific">Dissulfuribacter thermophilus</name>
    <dbReference type="NCBI Taxonomy" id="1156395"/>
    <lineage>
        <taxon>Bacteria</taxon>
        <taxon>Pseudomonadati</taxon>
        <taxon>Thermodesulfobacteriota</taxon>
        <taxon>Dissulfuribacteria</taxon>
        <taxon>Dissulfuribacterales</taxon>
        <taxon>Dissulfuribacteraceae</taxon>
        <taxon>Dissulfuribacter</taxon>
    </lineage>
</organism>